<keyword evidence="2 6" id="KW-0285">Flavoprotein</keyword>
<dbReference type="Pfam" id="PF04777">
    <property type="entry name" value="Evr1_Alr"/>
    <property type="match status" value="1"/>
</dbReference>
<dbReference type="EMBL" id="HBGE01007453">
    <property type="protein sequence ID" value="CAD9094719.1"/>
    <property type="molecule type" value="Transcribed_RNA"/>
</dbReference>
<gene>
    <name evidence="8" type="ORF">ACAT0790_LOCUS4484</name>
</gene>
<dbReference type="SUPFAM" id="SSF69000">
    <property type="entry name" value="FAD-dependent thiol oxidase"/>
    <property type="match status" value="1"/>
</dbReference>
<evidence type="ECO:0000313" key="8">
    <source>
        <dbReference type="EMBL" id="CAD9094719.1"/>
    </source>
</evidence>
<dbReference type="GO" id="GO:0005739">
    <property type="term" value="C:mitochondrion"/>
    <property type="evidence" value="ECO:0007669"/>
    <property type="project" value="TreeGrafter"/>
</dbReference>
<proteinExistence type="predicted"/>
<keyword evidence="3 6" id="KW-0274">FAD</keyword>
<evidence type="ECO:0000259" key="7">
    <source>
        <dbReference type="PROSITE" id="PS51324"/>
    </source>
</evidence>
<dbReference type="GO" id="GO:0016971">
    <property type="term" value="F:flavin-dependent sulfhydryl oxidase activity"/>
    <property type="evidence" value="ECO:0007669"/>
    <property type="project" value="InterPro"/>
</dbReference>
<dbReference type="EC" id="1.8.3.2" evidence="6"/>
<protein>
    <recommendedName>
        <fullName evidence="6">Sulfhydryl oxidase</fullName>
        <ecNumber evidence="6">1.8.3.2</ecNumber>
    </recommendedName>
</protein>
<evidence type="ECO:0000256" key="5">
    <source>
        <dbReference type="ARBA" id="ARBA00023157"/>
    </source>
</evidence>
<dbReference type="InterPro" id="IPR017905">
    <property type="entry name" value="ERV/ALR_sulphydryl_oxidase"/>
</dbReference>
<name>A0A7S1L598_ALECA</name>
<sequence length="156" mass="17579">MTTVWSNLREKFRTSERCTEASCHDRSASSAADGDEVEPPDRAEIGRAAWRYVHSLAAHHPEQPTAQEQEDAQAWLASFVQFYPCPHCAEHFIPICEKSPPRTASREEYSVWWCEAHNKVSYWLKNEQRPCDPARLIAAGLAGLALDELPASGKVE</sequence>
<reference evidence="8" key="1">
    <citation type="submission" date="2021-01" db="EMBL/GenBank/DDBJ databases">
        <authorList>
            <person name="Corre E."/>
            <person name="Pelletier E."/>
            <person name="Niang G."/>
            <person name="Scheremetjew M."/>
            <person name="Finn R."/>
            <person name="Kale V."/>
            <person name="Holt S."/>
            <person name="Cochrane G."/>
            <person name="Meng A."/>
            <person name="Brown T."/>
            <person name="Cohen L."/>
        </authorList>
    </citation>
    <scope>NUCLEOTIDE SEQUENCE</scope>
    <source>
        <strain evidence="8">OF101</strain>
    </source>
</reference>
<organism evidence="8">
    <name type="scientific">Alexandrium catenella</name>
    <name type="common">Red tide dinoflagellate</name>
    <name type="synonym">Gonyaulax catenella</name>
    <dbReference type="NCBI Taxonomy" id="2925"/>
    <lineage>
        <taxon>Eukaryota</taxon>
        <taxon>Sar</taxon>
        <taxon>Alveolata</taxon>
        <taxon>Dinophyceae</taxon>
        <taxon>Gonyaulacales</taxon>
        <taxon>Pyrocystaceae</taxon>
        <taxon>Alexandrium</taxon>
    </lineage>
</organism>
<dbReference type="Gene3D" id="1.20.120.310">
    <property type="entry name" value="ERV/ALR sulfhydryl oxidase domain"/>
    <property type="match status" value="1"/>
</dbReference>
<keyword evidence="5" id="KW-1015">Disulfide bond</keyword>
<evidence type="ECO:0000256" key="3">
    <source>
        <dbReference type="ARBA" id="ARBA00022827"/>
    </source>
</evidence>
<dbReference type="InterPro" id="IPR039799">
    <property type="entry name" value="ALR/ERV"/>
</dbReference>
<dbReference type="InterPro" id="IPR036774">
    <property type="entry name" value="ERV/ALR_sulphydryl_oxid_sf"/>
</dbReference>
<evidence type="ECO:0000256" key="2">
    <source>
        <dbReference type="ARBA" id="ARBA00022630"/>
    </source>
</evidence>
<dbReference type="PANTHER" id="PTHR12645">
    <property type="entry name" value="ALR/ERV"/>
    <property type="match status" value="1"/>
</dbReference>
<comment type="catalytic activity">
    <reaction evidence="6">
        <text>2 R'C(R)SH + O2 = R'C(R)S-S(R)CR' + H2O2</text>
        <dbReference type="Rhea" id="RHEA:17357"/>
        <dbReference type="ChEBI" id="CHEBI:15379"/>
        <dbReference type="ChEBI" id="CHEBI:16240"/>
        <dbReference type="ChEBI" id="CHEBI:16520"/>
        <dbReference type="ChEBI" id="CHEBI:17412"/>
        <dbReference type="EC" id="1.8.3.2"/>
    </reaction>
</comment>
<evidence type="ECO:0000256" key="1">
    <source>
        <dbReference type="ARBA" id="ARBA00001974"/>
    </source>
</evidence>
<dbReference type="GO" id="GO:0050660">
    <property type="term" value="F:flavin adenine dinucleotide binding"/>
    <property type="evidence" value="ECO:0007669"/>
    <property type="project" value="TreeGrafter"/>
</dbReference>
<evidence type="ECO:0000256" key="4">
    <source>
        <dbReference type="ARBA" id="ARBA00023002"/>
    </source>
</evidence>
<comment type="cofactor">
    <cofactor evidence="1 6">
        <name>FAD</name>
        <dbReference type="ChEBI" id="CHEBI:57692"/>
    </cofactor>
</comment>
<feature type="domain" description="ERV/ALR sulfhydryl oxidase" evidence="7">
    <location>
        <begin position="38"/>
        <end position="138"/>
    </location>
</feature>
<dbReference type="PANTHER" id="PTHR12645:SF0">
    <property type="entry name" value="FAD-LINKED SULFHYDRYL OXIDASE ALR"/>
    <property type="match status" value="1"/>
</dbReference>
<dbReference type="AlphaFoldDB" id="A0A7S1L598"/>
<keyword evidence="4 6" id="KW-0560">Oxidoreductase</keyword>
<dbReference type="PROSITE" id="PS51324">
    <property type="entry name" value="ERV_ALR"/>
    <property type="match status" value="1"/>
</dbReference>
<accession>A0A7S1L598</accession>
<evidence type="ECO:0000256" key="6">
    <source>
        <dbReference type="RuleBase" id="RU371123"/>
    </source>
</evidence>